<dbReference type="EnsemblPlants" id="MELO3C029739.2.1">
    <property type="protein sequence ID" value="MELO3C029739.2.1"/>
    <property type="gene ID" value="MELO3C029739.2"/>
</dbReference>
<name>A0A9I9E782_CUCME</name>
<reference evidence="1" key="1">
    <citation type="submission" date="2023-03" db="UniProtKB">
        <authorList>
            <consortium name="EnsemblPlants"/>
        </authorList>
    </citation>
    <scope>IDENTIFICATION</scope>
</reference>
<dbReference type="Gramene" id="MELO3C029739.2.1">
    <property type="protein sequence ID" value="MELO3C029739.2.1"/>
    <property type="gene ID" value="MELO3C029739.2"/>
</dbReference>
<evidence type="ECO:0000313" key="1">
    <source>
        <dbReference type="EnsemblPlants" id="MELO3C029739.2.1"/>
    </source>
</evidence>
<sequence length="201" mass="22634">MRIVVLAELRNALQYNTIMVIGESTSSIFLEISLCIPAQLASLAVQRSYVVDIWGNLELAKCISRMVDGLIRSSPLILINIDYVTTNTWGSFRNTHIYNSPFFLDYGLSASNGFITIPIARRCSTSFSCSKLDEKTLRTSSYKVRPSDRCRAIMLYKRSTVLGDNLRNLVHSLADNRNTRGKYKSTDNNSYQLSNSVQISL</sequence>
<dbReference type="AlphaFoldDB" id="A0A9I9E782"/>
<protein>
    <submittedName>
        <fullName evidence="1">Uncharacterized protein</fullName>
    </submittedName>
</protein>
<proteinExistence type="predicted"/>
<accession>A0A9I9E782</accession>
<organism evidence="1">
    <name type="scientific">Cucumis melo</name>
    <name type="common">Muskmelon</name>
    <dbReference type="NCBI Taxonomy" id="3656"/>
    <lineage>
        <taxon>Eukaryota</taxon>
        <taxon>Viridiplantae</taxon>
        <taxon>Streptophyta</taxon>
        <taxon>Embryophyta</taxon>
        <taxon>Tracheophyta</taxon>
        <taxon>Spermatophyta</taxon>
        <taxon>Magnoliopsida</taxon>
        <taxon>eudicotyledons</taxon>
        <taxon>Gunneridae</taxon>
        <taxon>Pentapetalae</taxon>
        <taxon>rosids</taxon>
        <taxon>fabids</taxon>
        <taxon>Cucurbitales</taxon>
        <taxon>Cucurbitaceae</taxon>
        <taxon>Benincaseae</taxon>
        <taxon>Cucumis</taxon>
    </lineage>
</organism>